<dbReference type="AlphaFoldDB" id="A0A7J8FSP0"/>
<sequence>MFIKHFKFTLHFHRPLSFLVRGECVTFKVTFSLRSAPSRFLFALAFCWTQSRRSKNRRSTGGRVLAFVESVYAFTFSCSQVLGMVTASYFSSSHLLQYSSLVSLTLSHLWKGSPHQNHTFPPPIFINLFLLQMFLLFPP</sequence>
<evidence type="ECO:0000313" key="1">
    <source>
        <dbReference type="EMBL" id="KAF6450535.1"/>
    </source>
</evidence>
<proteinExistence type="predicted"/>
<name>A0A7J8FSP0_MOLMO</name>
<protein>
    <submittedName>
        <fullName evidence="1">Uncharacterized protein</fullName>
    </submittedName>
</protein>
<keyword evidence="2" id="KW-1185">Reference proteome</keyword>
<reference evidence="1 2" key="1">
    <citation type="journal article" date="2020" name="Nature">
        <title>Six reference-quality genomes reveal evolution of bat adaptations.</title>
        <authorList>
            <person name="Jebb D."/>
            <person name="Huang Z."/>
            <person name="Pippel M."/>
            <person name="Hughes G.M."/>
            <person name="Lavrichenko K."/>
            <person name="Devanna P."/>
            <person name="Winkler S."/>
            <person name="Jermiin L.S."/>
            <person name="Skirmuntt E.C."/>
            <person name="Katzourakis A."/>
            <person name="Burkitt-Gray L."/>
            <person name="Ray D.A."/>
            <person name="Sullivan K.A.M."/>
            <person name="Roscito J.G."/>
            <person name="Kirilenko B.M."/>
            <person name="Davalos L.M."/>
            <person name="Corthals A.P."/>
            <person name="Power M.L."/>
            <person name="Jones G."/>
            <person name="Ransome R.D."/>
            <person name="Dechmann D.K.N."/>
            <person name="Locatelli A.G."/>
            <person name="Puechmaille S.J."/>
            <person name="Fedrigo O."/>
            <person name="Jarvis E.D."/>
            <person name="Hiller M."/>
            <person name="Vernes S.C."/>
            <person name="Myers E.W."/>
            <person name="Teeling E.C."/>
        </authorList>
    </citation>
    <scope>NUCLEOTIDE SEQUENCE [LARGE SCALE GENOMIC DNA]</scope>
    <source>
        <strain evidence="1">MMolMol1</strain>
        <tissue evidence="1">Muscle</tissue>
    </source>
</reference>
<dbReference type="EMBL" id="JACASF010000011">
    <property type="protein sequence ID" value="KAF6450535.1"/>
    <property type="molecule type" value="Genomic_DNA"/>
</dbReference>
<dbReference type="InParanoid" id="A0A7J8FSP0"/>
<evidence type="ECO:0000313" key="2">
    <source>
        <dbReference type="Proteomes" id="UP000550707"/>
    </source>
</evidence>
<organism evidence="1 2">
    <name type="scientific">Molossus molossus</name>
    <name type="common">Pallas' mastiff bat</name>
    <name type="synonym">Vespertilio molossus</name>
    <dbReference type="NCBI Taxonomy" id="27622"/>
    <lineage>
        <taxon>Eukaryota</taxon>
        <taxon>Metazoa</taxon>
        <taxon>Chordata</taxon>
        <taxon>Craniata</taxon>
        <taxon>Vertebrata</taxon>
        <taxon>Euteleostomi</taxon>
        <taxon>Mammalia</taxon>
        <taxon>Eutheria</taxon>
        <taxon>Laurasiatheria</taxon>
        <taxon>Chiroptera</taxon>
        <taxon>Yangochiroptera</taxon>
        <taxon>Molossidae</taxon>
        <taxon>Molossus</taxon>
    </lineage>
</organism>
<dbReference type="Proteomes" id="UP000550707">
    <property type="component" value="Unassembled WGS sequence"/>
</dbReference>
<comment type="caution">
    <text evidence="1">The sequence shown here is derived from an EMBL/GenBank/DDBJ whole genome shotgun (WGS) entry which is preliminary data.</text>
</comment>
<gene>
    <name evidence="1" type="ORF">HJG59_008403</name>
</gene>
<accession>A0A7J8FSP0</accession>